<sequence length="50" mass="5621">MKQYVLEEFKEKFSTIGSHIEQGECSGLSEIIEKYIQLGLAIIEISECVG</sequence>
<reference evidence="1 2" key="1">
    <citation type="journal article" date="2021" name="Cell Host Microbe">
        <title>in vivo commensal control of Clostridioides difficile virulence.</title>
        <authorList>
            <person name="Girinathan B.P."/>
            <person name="Dibenedetto N."/>
            <person name="Worley J.N."/>
            <person name="Peltier J."/>
            <person name="Arrieta-Ortiz M.L."/>
            <person name="Rupa Christinal Immanuel S."/>
            <person name="Lavin R."/>
            <person name="Delaney M.L."/>
            <person name="Cummins C."/>
            <person name="Hoffmann M."/>
            <person name="Luo Y."/>
            <person name="Gonzalez-Escalona N."/>
            <person name="Allard M."/>
            <person name="Onderdonk A.B."/>
            <person name="Gerber G.K."/>
            <person name="Sonenshein A.L."/>
            <person name="Baliga N."/>
            <person name="Dupuy B."/>
            <person name="Bry L."/>
        </authorList>
    </citation>
    <scope>NUCLEOTIDE SEQUENCE [LARGE SCALE GENOMIC DNA]</scope>
    <source>
        <strain evidence="1 2">DSM 599</strain>
    </source>
</reference>
<gene>
    <name evidence="1" type="ORF">K5V21_03715</name>
</gene>
<accession>A0ABS7KUR1</accession>
<keyword evidence="2" id="KW-1185">Reference proteome</keyword>
<name>A0ABS7KUR1_CLOSR</name>
<evidence type="ECO:0000313" key="1">
    <source>
        <dbReference type="EMBL" id="MBY0754558.1"/>
    </source>
</evidence>
<proteinExistence type="predicted"/>
<protein>
    <submittedName>
        <fullName evidence="1">Uncharacterized protein</fullName>
    </submittedName>
</protein>
<evidence type="ECO:0000313" key="2">
    <source>
        <dbReference type="Proteomes" id="UP001299068"/>
    </source>
</evidence>
<dbReference type="Proteomes" id="UP001299068">
    <property type="component" value="Unassembled WGS sequence"/>
</dbReference>
<comment type="caution">
    <text evidence="1">The sequence shown here is derived from an EMBL/GenBank/DDBJ whole genome shotgun (WGS) entry which is preliminary data.</text>
</comment>
<organism evidence="1 2">
    <name type="scientific">Clostridium sardiniense</name>
    <name type="common">Clostridium absonum</name>
    <dbReference type="NCBI Taxonomy" id="29369"/>
    <lineage>
        <taxon>Bacteria</taxon>
        <taxon>Bacillati</taxon>
        <taxon>Bacillota</taxon>
        <taxon>Clostridia</taxon>
        <taxon>Eubacteriales</taxon>
        <taxon>Clostridiaceae</taxon>
        <taxon>Clostridium</taxon>
    </lineage>
</organism>
<dbReference type="EMBL" id="JAIKTU010000003">
    <property type="protein sequence ID" value="MBY0754558.1"/>
    <property type="molecule type" value="Genomic_DNA"/>
</dbReference>
<dbReference type="RefSeq" id="WP_221859307.1">
    <property type="nucleotide sequence ID" value="NZ_JAIKTU010000003.1"/>
</dbReference>